<name>A0A5R9G0M8_9BACL</name>
<feature type="transmembrane region" description="Helical" evidence="1">
    <location>
        <begin position="125"/>
        <end position="143"/>
    </location>
</feature>
<keyword evidence="1" id="KW-0812">Transmembrane</keyword>
<accession>A0A5R9G0M8</accession>
<dbReference type="OrthoDB" id="158445at2"/>
<gene>
    <name evidence="2" type="ORF">FE782_26125</name>
</gene>
<feature type="transmembrane region" description="Helical" evidence="1">
    <location>
        <begin position="101"/>
        <end position="119"/>
    </location>
</feature>
<keyword evidence="1" id="KW-1133">Transmembrane helix</keyword>
<dbReference type="InterPro" id="IPR049500">
    <property type="entry name" value="Peptidase_M50B-like"/>
</dbReference>
<feature type="transmembrane region" description="Helical" evidence="1">
    <location>
        <begin position="73"/>
        <end position="94"/>
    </location>
</feature>
<feature type="transmembrane region" description="Helical" evidence="1">
    <location>
        <begin position="186"/>
        <end position="209"/>
    </location>
</feature>
<keyword evidence="1" id="KW-0472">Membrane</keyword>
<dbReference type="RefSeq" id="WP_138197308.1">
    <property type="nucleotide sequence ID" value="NZ_VCIW01000022.1"/>
</dbReference>
<feature type="transmembrane region" description="Helical" evidence="1">
    <location>
        <begin position="150"/>
        <end position="174"/>
    </location>
</feature>
<proteinExistence type="predicted"/>
<keyword evidence="3" id="KW-1185">Reference proteome</keyword>
<dbReference type="Proteomes" id="UP000309676">
    <property type="component" value="Unassembled WGS sequence"/>
</dbReference>
<dbReference type="Pfam" id="PF13398">
    <property type="entry name" value="Peptidase_M50B"/>
    <property type="match status" value="1"/>
</dbReference>
<dbReference type="AlphaFoldDB" id="A0A5R9G0M8"/>
<reference evidence="2 3" key="1">
    <citation type="submission" date="2019-05" db="EMBL/GenBank/DDBJ databases">
        <authorList>
            <person name="Narsing Rao M.P."/>
            <person name="Li W.J."/>
        </authorList>
    </citation>
    <scope>NUCLEOTIDE SEQUENCE [LARGE SCALE GENOMIC DNA]</scope>
    <source>
        <strain evidence="2 3">SYSU_K30003</strain>
    </source>
</reference>
<protein>
    <submittedName>
        <fullName evidence="2">M50 family metallopeptidase</fullName>
    </submittedName>
</protein>
<evidence type="ECO:0000313" key="2">
    <source>
        <dbReference type="EMBL" id="TLS49331.1"/>
    </source>
</evidence>
<comment type="caution">
    <text evidence="2">The sequence shown here is derived from an EMBL/GenBank/DDBJ whole genome shotgun (WGS) entry which is preliminary data.</text>
</comment>
<evidence type="ECO:0000313" key="3">
    <source>
        <dbReference type="Proteomes" id="UP000309676"/>
    </source>
</evidence>
<organism evidence="2 3">
    <name type="scientific">Paenibacillus antri</name>
    <dbReference type="NCBI Taxonomy" id="2582848"/>
    <lineage>
        <taxon>Bacteria</taxon>
        <taxon>Bacillati</taxon>
        <taxon>Bacillota</taxon>
        <taxon>Bacilli</taxon>
        <taxon>Bacillales</taxon>
        <taxon>Paenibacillaceae</taxon>
        <taxon>Paenibacillus</taxon>
    </lineage>
</organism>
<dbReference type="EMBL" id="VCIW01000022">
    <property type="protein sequence ID" value="TLS49331.1"/>
    <property type="molecule type" value="Genomic_DNA"/>
</dbReference>
<sequence length="235" mass="25584">MGRWIVTLALLVGCFALTEWLPFSPYFRNMDTMIHEFGHAAATLLLSGEVQYIHLYEDHSGVTLSAVESGWRLLPVSLSGYMTASLFAVLLFALHRHGQHRLGLAIVTVVALVCLVLFVRNDFGTQWLLGFIGINVVAFVLPIGFVRVAYYLLLAFLSLVESVVGAITITILAATTPSGAGDAANLANATGIPAIVWGVFFLLFALWCAKRAIGHFLPRPKKPLFSKKRGVSPLS</sequence>
<evidence type="ECO:0000256" key="1">
    <source>
        <dbReference type="SAM" id="Phobius"/>
    </source>
</evidence>